<evidence type="ECO:0000313" key="3">
    <source>
        <dbReference type="EMBL" id="MZP43678.1"/>
    </source>
</evidence>
<dbReference type="RefSeq" id="WP_161262249.1">
    <property type="nucleotide sequence ID" value="NZ_JAFBDC010000009.1"/>
</dbReference>
<evidence type="ECO:0000256" key="2">
    <source>
        <dbReference type="SAM" id="Phobius"/>
    </source>
</evidence>
<organism evidence="3 4">
    <name type="scientific">Heliomicrobium gestii</name>
    <name type="common">Heliobacterium gestii</name>
    <dbReference type="NCBI Taxonomy" id="2699"/>
    <lineage>
        <taxon>Bacteria</taxon>
        <taxon>Bacillati</taxon>
        <taxon>Bacillota</taxon>
        <taxon>Clostridia</taxon>
        <taxon>Eubacteriales</taxon>
        <taxon>Heliobacteriaceae</taxon>
        <taxon>Heliomicrobium</taxon>
    </lineage>
</organism>
<feature type="coiled-coil region" evidence="1">
    <location>
        <begin position="159"/>
        <end position="186"/>
    </location>
</feature>
<keyword evidence="2" id="KW-0812">Transmembrane</keyword>
<gene>
    <name evidence="3" type="ORF">GTO89_11560</name>
</gene>
<dbReference type="InterPro" id="IPR018770">
    <property type="entry name" value="ChloroindolylP_hydrolase"/>
</dbReference>
<keyword evidence="2" id="KW-0472">Membrane</keyword>
<proteinExistence type="predicted"/>
<dbReference type="EMBL" id="WXEX01000009">
    <property type="protein sequence ID" value="MZP43678.1"/>
    <property type="molecule type" value="Genomic_DNA"/>
</dbReference>
<dbReference type="AlphaFoldDB" id="A0A845LBX4"/>
<name>A0A845LBX4_HELGE</name>
<evidence type="ECO:0008006" key="5">
    <source>
        <dbReference type="Google" id="ProtNLM"/>
    </source>
</evidence>
<dbReference type="OrthoDB" id="2081028at2"/>
<dbReference type="Proteomes" id="UP000471031">
    <property type="component" value="Unassembled WGS sequence"/>
</dbReference>
<sequence length="209" mass="23938">MKEILITTLRVFLSSSIALTAFLVTYLFNGLDLAPALGLGVVAYWLTSKGIARRFALPAAQHQLIDGADPHYQEKSYKEARRKWKVIGRYRFQVRSLSVWLKVARLYKIAEQILDITGKDLRQMNKAQAFFNHYLDATLTILEKYTLLSKQPISSDEIREAMQKINVGLEDLIRAYEEELNHLIAKDLLELDVEVNVLKQALDSKGEKK</sequence>
<evidence type="ECO:0000313" key="4">
    <source>
        <dbReference type="Proteomes" id="UP000471031"/>
    </source>
</evidence>
<protein>
    <recommendedName>
        <fullName evidence="5">5-bromo-4-chloroindolyl phosphate hydrolysis protein</fullName>
    </recommendedName>
</protein>
<evidence type="ECO:0000256" key="1">
    <source>
        <dbReference type="SAM" id="Coils"/>
    </source>
</evidence>
<keyword evidence="4" id="KW-1185">Reference proteome</keyword>
<keyword evidence="2" id="KW-1133">Transmembrane helix</keyword>
<feature type="transmembrane region" description="Helical" evidence="2">
    <location>
        <begin position="7"/>
        <end position="28"/>
    </location>
</feature>
<comment type="caution">
    <text evidence="3">The sequence shown here is derived from an EMBL/GenBank/DDBJ whole genome shotgun (WGS) entry which is preliminary data.</text>
</comment>
<keyword evidence="1" id="KW-0175">Coiled coil</keyword>
<dbReference type="Pfam" id="PF10112">
    <property type="entry name" value="Halogen_Hydrol"/>
    <property type="match status" value="1"/>
</dbReference>
<reference evidence="3 4" key="1">
    <citation type="submission" date="2020-01" db="EMBL/GenBank/DDBJ databases">
        <title>Whole genome sequence of Heliobacterium gestii DSM 11169.</title>
        <authorList>
            <person name="Kyndt J.A."/>
            <person name="Meyer T.E."/>
        </authorList>
    </citation>
    <scope>NUCLEOTIDE SEQUENCE [LARGE SCALE GENOMIC DNA]</scope>
    <source>
        <strain evidence="3 4">DSM 11169</strain>
    </source>
</reference>
<accession>A0A845LBX4</accession>